<sequence>MIPTTFPTGTGTVTENISWTAEEPATTYDSAVIIAYGSDGLAPKWKPEIERHAKALAAVGILALTPDYFQKSPSTSHDSSLTVFPQIPLRHGSWAIVLRDAVDACKTLPGIDSSKVGLLGFSLGGFLSLRIRDSVDVLVEYFSPFTFPEVDGIGTNANRLLKVHIHHGESDSLVPLMQNANPIQSQLVRERATVSMTKHPGAVHGFLGSDSGNSTARDQSLRETIQFFEANL</sequence>
<proteinExistence type="predicted"/>
<dbReference type="EMBL" id="CP036525">
    <property type="protein sequence ID" value="QDT03108.1"/>
    <property type="molecule type" value="Genomic_DNA"/>
</dbReference>
<evidence type="ECO:0000313" key="2">
    <source>
        <dbReference type="EMBL" id="QDT03108.1"/>
    </source>
</evidence>
<dbReference type="KEGG" id="rlc:K227x_14880"/>
<feature type="domain" description="Dienelactone hydrolase" evidence="1">
    <location>
        <begin position="30"/>
        <end position="230"/>
    </location>
</feature>
<keyword evidence="3" id="KW-1185">Reference proteome</keyword>
<protein>
    <submittedName>
        <fullName evidence="2">Dienelactone hydrolase family protein</fullName>
    </submittedName>
</protein>
<dbReference type="Proteomes" id="UP000318538">
    <property type="component" value="Chromosome"/>
</dbReference>
<dbReference type="PANTHER" id="PTHR22946">
    <property type="entry name" value="DIENELACTONE HYDROLASE DOMAIN-CONTAINING PROTEIN-RELATED"/>
    <property type="match status" value="1"/>
</dbReference>
<dbReference type="Gene3D" id="3.40.50.1820">
    <property type="entry name" value="alpha/beta hydrolase"/>
    <property type="match status" value="1"/>
</dbReference>
<dbReference type="GO" id="GO:0016787">
    <property type="term" value="F:hydrolase activity"/>
    <property type="evidence" value="ECO:0007669"/>
    <property type="project" value="UniProtKB-KW"/>
</dbReference>
<gene>
    <name evidence="2" type="ORF">K227x_14880</name>
</gene>
<dbReference type="PANTHER" id="PTHR22946:SF0">
    <property type="entry name" value="DIENELACTONE HYDROLASE DOMAIN-CONTAINING PROTEIN"/>
    <property type="match status" value="1"/>
</dbReference>
<evidence type="ECO:0000259" key="1">
    <source>
        <dbReference type="Pfam" id="PF01738"/>
    </source>
</evidence>
<dbReference type="OrthoDB" id="271286at2"/>
<dbReference type="SUPFAM" id="SSF53474">
    <property type="entry name" value="alpha/beta-Hydrolases"/>
    <property type="match status" value="1"/>
</dbReference>
<accession>A0A517N7X5</accession>
<dbReference type="RefSeq" id="WP_145168862.1">
    <property type="nucleotide sequence ID" value="NZ_CP036525.1"/>
</dbReference>
<organism evidence="2 3">
    <name type="scientific">Rubripirellula lacrimiformis</name>
    <dbReference type="NCBI Taxonomy" id="1930273"/>
    <lineage>
        <taxon>Bacteria</taxon>
        <taxon>Pseudomonadati</taxon>
        <taxon>Planctomycetota</taxon>
        <taxon>Planctomycetia</taxon>
        <taxon>Pirellulales</taxon>
        <taxon>Pirellulaceae</taxon>
        <taxon>Rubripirellula</taxon>
    </lineage>
</organism>
<keyword evidence="2" id="KW-0378">Hydrolase</keyword>
<name>A0A517N7X5_9BACT</name>
<dbReference type="InterPro" id="IPR029058">
    <property type="entry name" value="AB_hydrolase_fold"/>
</dbReference>
<dbReference type="InterPro" id="IPR002925">
    <property type="entry name" value="Dienelactn_hydro"/>
</dbReference>
<dbReference type="Pfam" id="PF01738">
    <property type="entry name" value="DLH"/>
    <property type="match status" value="1"/>
</dbReference>
<reference evidence="2 3" key="1">
    <citation type="submission" date="2019-02" db="EMBL/GenBank/DDBJ databases">
        <title>Deep-cultivation of Planctomycetes and their phenomic and genomic characterization uncovers novel biology.</title>
        <authorList>
            <person name="Wiegand S."/>
            <person name="Jogler M."/>
            <person name="Boedeker C."/>
            <person name="Pinto D."/>
            <person name="Vollmers J."/>
            <person name="Rivas-Marin E."/>
            <person name="Kohn T."/>
            <person name="Peeters S.H."/>
            <person name="Heuer A."/>
            <person name="Rast P."/>
            <person name="Oberbeckmann S."/>
            <person name="Bunk B."/>
            <person name="Jeske O."/>
            <person name="Meyerdierks A."/>
            <person name="Storesund J.E."/>
            <person name="Kallscheuer N."/>
            <person name="Luecker S."/>
            <person name="Lage O.M."/>
            <person name="Pohl T."/>
            <person name="Merkel B.J."/>
            <person name="Hornburger P."/>
            <person name="Mueller R.-W."/>
            <person name="Bruemmer F."/>
            <person name="Labrenz M."/>
            <person name="Spormann A.M."/>
            <person name="Op den Camp H."/>
            <person name="Overmann J."/>
            <person name="Amann R."/>
            <person name="Jetten M.S.M."/>
            <person name="Mascher T."/>
            <person name="Medema M.H."/>
            <person name="Devos D.P."/>
            <person name="Kaster A.-K."/>
            <person name="Ovreas L."/>
            <person name="Rohde M."/>
            <person name="Galperin M.Y."/>
            <person name="Jogler C."/>
        </authorList>
    </citation>
    <scope>NUCLEOTIDE SEQUENCE [LARGE SCALE GENOMIC DNA]</scope>
    <source>
        <strain evidence="2 3">K22_7</strain>
    </source>
</reference>
<evidence type="ECO:0000313" key="3">
    <source>
        <dbReference type="Proteomes" id="UP000318538"/>
    </source>
</evidence>
<dbReference type="AlphaFoldDB" id="A0A517N7X5"/>
<dbReference type="InterPro" id="IPR050261">
    <property type="entry name" value="FrsA_esterase"/>
</dbReference>